<name>A0ABY3SU58_9GAMM</name>
<dbReference type="RefSeq" id="WP_236496408.1">
    <property type="nucleotide sequence ID" value="NZ_CP091244.1"/>
</dbReference>
<feature type="transmembrane region" description="Helical" evidence="1">
    <location>
        <begin position="213"/>
        <end position="234"/>
    </location>
</feature>
<feature type="transmembrane region" description="Helical" evidence="1">
    <location>
        <begin position="12"/>
        <end position="36"/>
    </location>
</feature>
<protein>
    <recommendedName>
        <fullName evidence="4">Glycosyltransferase RgtA/B/C/D-like domain-containing protein</fullName>
    </recommendedName>
</protein>
<proteinExistence type="predicted"/>
<keyword evidence="1" id="KW-0472">Membrane</keyword>
<evidence type="ECO:0008006" key="4">
    <source>
        <dbReference type="Google" id="ProtNLM"/>
    </source>
</evidence>
<feature type="transmembrane region" description="Helical" evidence="1">
    <location>
        <begin position="339"/>
        <end position="356"/>
    </location>
</feature>
<gene>
    <name evidence="2" type="ORF">L2Y54_12315</name>
</gene>
<reference evidence="2" key="1">
    <citation type="journal article" date="2022" name="Microorganisms">
        <title>Two New Species of Filamentous Sulfur Bacteria of the Genus Thiothrix, Thiothrix winogradskyi sp. nov. and 'Candidatus Thiothrix sulfatifontis' sp. nov.</title>
        <authorList>
            <person name="Ravin N.V."/>
            <person name="Rossetti S."/>
            <person name="Beletsky A.V."/>
            <person name="Kadnikov V.V."/>
            <person name="Rudenko T.S."/>
            <person name="Smolyakov D.D."/>
            <person name="Moskvitina M.I."/>
            <person name="Gureeva M.V."/>
            <person name="Mardanov A.V."/>
            <person name="Grabovich M.Y."/>
        </authorList>
    </citation>
    <scope>NUCLEOTIDE SEQUENCE</scope>
    <source>
        <strain evidence="2">CT3</strain>
    </source>
</reference>
<feature type="transmembrane region" description="Helical" evidence="1">
    <location>
        <begin position="70"/>
        <end position="99"/>
    </location>
</feature>
<keyword evidence="1" id="KW-0812">Transmembrane</keyword>
<keyword evidence="3" id="KW-1185">Reference proteome</keyword>
<organism evidence="2 3">
    <name type="scientific">Thiothrix winogradskyi</name>
    <dbReference type="NCBI Taxonomy" id="96472"/>
    <lineage>
        <taxon>Bacteria</taxon>
        <taxon>Pseudomonadati</taxon>
        <taxon>Pseudomonadota</taxon>
        <taxon>Gammaproteobacteria</taxon>
        <taxon>Thiotrichales</taxon>
        <taxon>Thiotrichaceae</taxon>
        <taxon>Thiothrix</taxon>
    </lineage>
</organism>
<sequence length="397" mass="45026">MKLLLWFEHFIFHTAVWKLVTVILLVMLFKTGIWYIPNLEMSLALALNPFANPFTDPNAHYLVWNWLSPFIAWLLGIKAFWAFFLLHLGFVVAFTALFIRQIFVRLPEREARVALIVFALLPVSATAYFWTGPDALTLLLLLLAVGEIPPSPPFAKGGTGNWPILASPFAKGGLRGIFFLCIGILLGMQHFEQALFAIGGLLFALLLDKKSPVFPLFLLAGIVAGKLTLIGVFNHADMQVNSGRTFWLQEHLDLLLGSFFFHLHHILWSVLGLGWLVALKYADQGRQSLAFFLTLAGLLLLLLVSADQTRVLAIVTFPLLAVYWLLNREFLTQFTDRQVAGLFLLWLLIPWSWVWIGEPRTSALPYDLAWLLNNMFGWFDVPANPALWPFADELHKW</sequence>
<dbReference type="Proteomes" id="UP001054801">
    <property type="component" value="Chromosome"/>
</dbReference>
<evidence type="ECO:0000256" key="1">
    <source>
        <dbReference type="SAM" id="Phobius"/>
    </source>
</evidence>
<dbReference type="EMBL" id="CP091244">
    <property type="protein sequence ID" value="UJS22728.1"/>
    <property type="molecule type" value="Genomic_DNA"/>
</dbReference>
<keyword evidence="1" id="KW-1133">Transmembrane helix</keyword>
<feature type="transmembrane region" description="Helical" evidence="1">
    <location>
        <begin position="254"/>
        <end position="277"/>
    </location>
</feature>
<feature type="transmembrane region" description="Helical" evidence="1">
    <location>
        <begin position="311"/>
        <end position="327"/>
    </location>
</feature>
<feature type="transmembrane region" description="Helical" evidence="1">
    <location>
        <begin position="111"/>
        <end position="130"/>
    </location>
</feature>
<evidence type="ECO:0000313" key="2">
    <source>
        <dbReference type="EMBL" id="UJS22728.1"/>
    </source>
</evidence>
<evidence type="ECO:0000313" key="3">
    <source>
        <dbReference type="Proteomes" id="UP001054801"/>
    </source>
</evidence>
<feature type="transmembrane region" description="Helical" evidence="1">
    <location>
        <begin position="289"/>
        <end position="305"/>
    </location>
</feature>
<accession>A0ABY3SU58</accession>
<feature type="transmembrane region" description="Helical" evidence="1">
    <location>
        <begin position="177"/>
        <end position="206"/>
    </location>
</feature>